<evidence type="ECO:0000313" key="2">
    <source>
        <dbReference type="Proteomes" id="UP000238775"/>
    </source>
</evidence>
<proteinExistence type="predicted"/>
<dbReference type="AlphaFoldDB" id="A0A7Z1N099"/>
<dbReference type="Proteomes" id="UP000238775">
    <property type="component" value="Unassembled WGS sequence"/>
</dbReference>
<dbReference type="EMBL" id="PGWZ01000432">
    <property type="protein sequence ID" value="PPJ72467.1"/>
    <property type="molecule type" value="Genomic_DNA"/>
</dbReference>
<protein>
    <submittedName>
        <fullName evidence="1">Uncharacterized protein</fullName>
    </submittedName>
</protein>
<feature type="non-terminal residue" evidence="1">
    <location>
        <position position="115"/>
    </location>
</feature>
<organism evidence="1 2">
    <name type="scientific">Staphylococcus aureus</name>
    <dbReference type="NCBI Taxonomy" id="1280"/>
    <lineage>
        <taxon>Bacteria</taxon>
        <taxon>Bacillati</taxon>
        <taxon>Bacillota</taxon>
        <taxon>Bacilli</taxon>
        <taxon>Bacillales</taxon>
        <taxon>Staphylococcaceae</taxon>
        <taxon>Staphylococcus</taxon>
    </lineage>
</organism>
<accession>A0A7Z1N099</accession>
<gene>
    <name evidence="1" type="ORF">CV021_12325</name>
</gene>
<name>A0A7Z1N099_STAAU</name>
<sequence length="115" mass="13803">MRIFKIMDNKIEKILEDINKLQGYKVTYQYATAINIKDNNMNPWFEKIEEILLNVKGVIRILSPDNPPVNYDYWILPGRYKRHTKEYHEKLEKFLEKFATNANINDGLFDQNNIH</sequence>
<comment type="caution">
    <text evidence="1">The sequence shown here is derived from an EMBL/GenBank/DDBJ whole genome shotgun (WGS) entry which is preliminary data.</text>
</comment>
<evidence type="ECO:0000313" key="1">
    <source>
        <dbReference type="EMBL" id="PPJ72467.1"/>
    </source>
</evidence>
<reference evidence="1 2" key="1">
    <citation type="submission" date="2017-11" db="EMBL/GenBank/DDBJ databases">
        <authorList>
            <person name="Founou R.C."/>
            <person name="Founou L."/>
            <person name="Allam M."/>
            <person name="Ismail A."/>
            <person name="Essack S.Y."/>
        </authorList>
    </citation>
    <scope>NUCLEOTIDE SEQUENCE [LARGE SCALE GENOMIC DNA]</scope>
    <source>
        <strain evidence="1 2">G703N2B1</strain>
    </source>
</reference>